<proteinExistence type="inferred from homology"/>
<keyword evidence="15 26" id="KW-0067">ATP-binding</keyword>
<dbReference type="InterPro" id="IPR051809">
    <property type="entry name" value="Plant_receptor-like_S/T_kinase"/>
</dbReference>
<comment type="function">
    <text evidence="23">The processed protein kinase Xa21 chain released by protein cleavage after X.oryzae pv. oryzae protein Ax21 detection translocates into the nucleus where it can bind and regulate WRKY62, a transcription factor. Confers resistance to the bacterial pathogen X.oryzae pv. oryzae (Xoo).</text>
</comment>
<dbReference type="EC" id="2.7.11.1" evidence="4"/>
<evidence type="ECO:0000256" key="21">
    <source>
        <dbReference type="ARBA" id="ARBA00048679"/>
    </source>
</evidence>
<organism evidence="29 30">
    <name type="scientific">Urochloa decumbens</name>
    <dbReference type="NCBI Taxonomy" id="240449"/>
    <lineage>
        <taxon>Eukaryota</taxon>
        <taxon>Viridiplantae</taxon>
        <taxon>Streptophyta</taxon>
        <taxon>Embryophyta</taxon>
        <taxon>Tracheophyta</taxon>
        <taxon>Spermatophyta</taxon>
        <taxon>Magnoliopsida</taxon>
        <taxon>Liliopsida</taxon>
        <taxon>Poales</taxon>
        <taxon>Poaceae</taxon>
        <taxon>PACMAD clade</taxon>
        <taxon>Panicoideae</taxon>
        <taxon>Panicodae</taxon>
        <taxon>Paniceae</taxon>
        <taxon>Melinidinae</taxon>
        <taxon>Urochloa</taxon>
    </lineage>
</organism>
<evidence type="ECO:0000256" key="26">
    <source>
        <dbReference type="PROSITE-ProRule" id="PRU10141"/>
    </source>
</evidence>
<feature type="repeat" description="ARM" evidence="25">
    <location>
        <begin position="210"/>
        <end position="239"/>
    </location>
</feature>
<dbReference type="FunFam" id="3.80.10.10:FF:000233">
    <property type="entry name" value="Leucine-rich repeat receptor-like protein kinase TDR"/>
    <property type="match status" value="1"/>
</dbReference>
<sequence>MLLTSRNCTDQMHHVVENNIFSFTEPVLCIFHASHGRCGTMFPAILLLLLPYVLQPLPCSFSEAAASPFSNETATDRDALLQFKASLSQQSSALVSWNTTSDFCQWPGVTCSLRHKGRVSALNLSSAGLVGTISPSIGNLTFLKFLNLSFNELQGEIPSTIGHLSRLQYLNFRGNSLHGGISDVLRNCSGLTDIMLDQNYLTGEIPSWLGGFPKLVALLLYKNNLTGIIPPSLGNLSSLVALYVHTNQLEGSIPEALGRLRNVQWLALFANRLSGIIPEAVFNLSSVVGFGVDQNDLHGTLPPNWGNNQPNLVFVFLGLNHFTGSVPASLANATMIYTLDIGGNNFTGKMPSAIGTLCPGILTFDGNKIEARGTEGWEFIKPLTNCTRLRVLSFQYNMLAGELPGSVANLSTHLQVFYTGFNQIHGMIPPDIGNLVGLQKLQLSQNHLISVLPSTIGLLKNLQALWIDGNKLSGIIPPTIGNLTQLQLITFDNNNFQGPLPVSIRNLQQLSSANLSNNEFTGPFPKEFFNLSSLSYILDLSDNHFSGPLPPEVASLSRLTYLNISRNNLSGSLPDTLSYCQNLLELHLDGNTFNGSFPTSISEMRGLVVLNLTKNLFSGTIPQEFGRMKGLQELYLAHNNLSGQIPGTFQNMTALYQLDISFNHLSGQVPEHGVFTNSTRFLFVGNDELCGGTTELHLPACPVQSGKHSNMKNRDILIITISAGSFFSFILAFVFFYWGRKKGARSTTIATTALSFMDDKYPKVSYAELVQGTDGFASAHLIGRGRYGSVYKGRLSLKNSETVVAVKVFDLQQTGSSKSFVAECVALSKIRHRNLISVITCCSSTDSRQNDFKAIVFEFMPNQSLDKWLHDANLGSDVSRPIPGLTLMQRLNIAVNVAEALDYLHNNCEPPIVHCDLKPSNILLDKDFVACVGDFGLAKILYTSEGEQAISSKSFTGIRGTIGYVAPEYGDGRQVSSCGDVFSFGVLLLEMFTGKAPTDAMFVDGLTLQRYTEMAFPERLMEIVDPVLVSTDETITRKQQQRSNGWGEIDNAISSVTRLALSCSKLTPSERISMRYAADELRKIRDRYLTELSRANDL</sequence>
<evidence type="ECO:0000256" key="13">
    <source>
        <dbReference type="ARBA" id="ARBA00022741"/>
    </source>
</evidence>
<dbReference type="EMBL" id="OZ075134">
    <property type="protein sequence ID" value="CAL4992360.1"/>
    <property type="molecule type" value="Genomic_DNA"/>
</dbReference>
<evidence type="ECO:0000256" key="5">
    <source>
        <dbReference type="ARBA" id="ARBA00022475"/>
    </source>
</evidence>
<evidence type="ECO:0000256" key="12">
    <source>
        <dbReference type="ARBA" id="ARBA00022737"/>
    </source>
</evidence>
<evidence type="ECO:0000256" key="2">
    <source>
        <dbReference type="ARBA" id="ARBA00004389"/>
    </source>
</evidence>
<dbReference type="PANTHER" id="PTHR27008:SF521">
    <property type="entry name" value="OS11G0490200 PROTEIN"/>
    <property type="match status" value="1"/>
</dbReference>
<name>A0ABC9B3U1_9POAL</name>
<dbReference type="Pfam" id="PF00069">
    <property type="entry name" value="Pkinase"/>
    <property type="match status" value="1"/>
</dbReference>
<evidence type="ECO:0000256" key="25">
    <source>
        <dbReference type="PROSITE-ProRule" id="PRU00259"/>
    </source>
</evidence>
<comment type="similarity">
    <text evidence="3">Belongs to the protein kinase superfamily. Ser/Thr protein kinase family.</text>
</comment>
<keyword evidence="14" id="KW-0418">Kinase</keyword>
<keyword evidence="5" id="KW-1003">Cell membrane</keyword>
<evidence type="ECO:0000313" key="29">
    <source>
        <dbReference type="EMBL" id="CAL4992360.1"/>
    </source>
</evidence>
<keyword evidence="18" id="KW-0675">Receptor</keyword>
<comment type="catalytic activity">
    <reaction evidence="21">
        <text>L-seryl-[protein] + ATP = O-phospho-L-seryl-[protein] + ADP + H(+)</text>
        <dbReference type="Rhea" id="RHEA:17989"/>
        <dbReference type="Rhea" id="RHEA-COMP:9863"/>
        <dbReference type="Rhea" id="RHEA-COMP:11604"/>
        <dbReference type="ChEBI" id="CHEBI:15378"/>
        <dbReference type="ChEBI" id="CHEBI:29999"/>
        <dbReference type="ChEBI" id="CHEBI:30616"/>
        <dbReference type="ChEBI" id="CHEBI:83421"/>
        <dbReference type="ChEBI" id="CHEBI:456216"/>
        <dbReference type="EC" id="2.7.11.1"/>
    </reaction>
</comment>
<evidence type="ECO:0000256" key="1">
    <source>
        <dbReference type="ARBA" id="ARBA00004162"/>
    </source>
</evidence>
<evidence type="ECO:0000256" key="6">
    <source>
        <dbReference type="ARBA" id="ARBA00022527"/>
    </source>
</evidence>
<keyword evidence="12" id="KW-0677">Repeat</keyword>
<evidence type="ECO:0000256" key="23">
    <source>
        <dbReference type="ARBA" id="ARBA00056628"/>
    </source>
</evidence>
<dbReference type="GO" id="GO:0004674">
    <property type="term" value="F:protein serine/threonine kinase activity"/>
    <property type="evidence" value="ECO:0007669"/>
    <property type="project" value="UniProtKB-KW"/>
</dbReference>
<evidence type="ECO:0000256" key="14">
    <source>
        <dbReference type="ARBA" id="ARBA00022777"/>
    </source>
</evidence>
<keyword evidence="13 26" id="KW-0547">Nucleotide-binding</keyword>
<evidence type="ECO:0000256" key="11">
    <source>
        <dbReference type="ARBA" id="ARBA00022729"/>
    </source>
</evidence>
<evidence type="ECO:0000313" key="30">
    <source>
        <dbReference type="Proteomes" id="UP001497457"/>
    </source>
</evidence>
<keyword evidence="9" id="KW-0808">Transferase</keyword>
<dbReference type="InterPro" id="IPR013210">
    <property type="entry name" value="LRR_N_plant-typ"/>
</dbReference>
<evidence type="ECO:0000256" key="17">
    <source>
        <dbReference type="ARBA" id="ARBA00023136"/>
    </source>
</evidence>
<keyword evidence="8" id="KW-0433">Leucine-rich repeat</keyword>
<dbReference type="Pfam" id="PF00560">
    <property type="entry name" value="LRR_1"/>
    <property type="match status" value="4"/>
</dbReference>
<keyword evidence="19" id="KW-0325">Glycoprotein</keyword>
<dbReference type="Pfam" id="PF23598">
    <property type="entry name" value="LRR_14"/>
    <property type="match status" value="1"/>
</dbReference>
<dbReference type="GO" id="GO:0005886">
    <property type="term" value="C:plasma membrane"/>
    <property type="evidence" value="ECO:0007669"/>
    <property type="project" value="UniProtKB-SubCell"/>
</dbReference>
<evidence type="ECO:0000256" key="15">
    <source>
        <dbReference type="ARBA" id="ARBA00022840"/>
    </source>
</evidence>
<dbReference type="InterPro" id="IPR008271">
    <property type="entry name" value="Ser/Thr_kinase_AS"/>
</dbReference>
<dbReference type="FunFam" id="1.10.510.10:FF:000358">
    <property type="entry name" value="Putative leucine-rich repeat receptor-like serine/threonine-protein kinase"/>
    <property type="match status" value="1"/>
</dbReference>
<keyword evidence="10 27" id="KW-0812">Transmembrane</keyword>
<dbReference type="InterPro" id="IPR001611">
    <property type="entry name" value="Leu-rich_rpt"/>
</dbReference>
<dbReference type="FunFam" id="3.30.200.20:FF:000432">
    <property type="entry name" value="LRR receptor-like serine/threonine-protein kinase EFR"/>
    <property type="match status" value="1"/>
</dbReference>
<keyword evidence="11" id="KW-0732">Signal</keyword>
<evidence type="ECO:0000256" key="22">
    <source>
        <dbReference type="ARBA" id="ARBA00054320"/>
    </source>
</evidence>
<dbReference type="PROSITE" id="PS50176">
    <property type="entry name" value="ARM_REPEAT"/>
    <property type="match status" value="1"/>
</dbReference>
<dbReference type="Gene3D" id="3.30.200.20">
    <property type="entry name" value="Phosphorylase Kinase, domain 1"/>
    <property type="match status" value="1"/>
</dbReference>
<dbReference type="InterPro" id="IPR011009">
    <property type="entry name" value="Kinase-like_dom_sf"/>
</dbReference>
<dbReference type="PROSITE" id="PS00108">
    <property type="entry name" value="PROTEIN_KINASE_ST"/>
    <property type="match status" value="1"/>
</dbReference>
<evidence type="ECO:0000256" key="8">
    <source>
        <dbReference type="ARBA" id="ARBA00022614"/>
    </source>
</evidence>
<gene>
    <name evidence="29" type="ORF">URODEC1_LOCUS61072</name>
</gene>
<feature type="domain" description="Protein kinase" evidence="28">
    <location>
        <begin position="776"/>
        <end position="1089"/>
    </location>
</feature>
<dbReference type="InterPro" id="IPR017441">
    <property type="entry name" value="Protein_kinase_ATP_BS"/>
</dbReference>
<evidence type="ECO:0000256" key="10">
    <source>
        <dbReference type="ARBA" id="ARBA00022692"/>
    </source>
</evidence>
<dbReference type="Gene3D" id="1.10.510.10">
    <property type="entry name" value="Transferase(Phosphotransferase) domain 1"/>
    <property type="match status" value="1"/>
</dbReference>
<evidence type="ECO:0000256" key="7">
    <source>
        <dbReference type="ARBA" id="ARBA00022553"/>
    </source>
</evidence>
<dbReference type="PANTHER" id="PTHR27008">
    <property type="entry name" value="OS04G0122200 PROTEIN"/>
    <property type="match status" value="1"/>
</dbReference>
<keyword evidence="17 27" id="KW-0472">Membrane</keyword>
<dbReference type="FunFam" id="3.80.10.10:FF:000539">
    <property type="entry name" value="LRR receptor-like serine/threonine-protein kinase EFR"/>
    <property type="match status" value="1"/>
</dbReference>
<dbReference type="SUPFAM" id="SSF52058">
    <property type="entry name" value="L domain-like"/>
    <property type="match status" value="2"/>
</dbReference>
<dbReference type="Pfam" id="PF08263">
    <property type="entry name" value="LRRNT_2"/>
    <property type="match status" value="1"/>
</dbReference>
<dbReference type="InterPro" id="IPR000225">
    <property type="entry name" value="Armadillo"/>
</dbReference>
<dbReference type="SUPFAM" id="SSF56112">
    <property type="entry name" value="Protein kinase-like (PK-like)"/>
    <property type="match status" value="1"/>
</dbReference>
<evidence type="ECO:0000256" key="19">
    <source>
        <dbReference type="ARBA" id="ARBA00023180"/>
    </source>
</evidence>
<dbReference type="GO" id="GO:0005524">
    <property type="term" value="F:ATP binding"/>
    <property type="evidence" value="ECO:0007669"/>
    <property type="project" value="UniProtKB-UniRule"/>
</dbReference>
<dbReference type="PROSITE" id="PS00107">
    <property type="entry name" value="PROTEIN_KINASE_ATP"/>
    <property type="match status" value="1"/>
</dbReference>
<reference evidence="29" key="1">
    <citation type="submission" date="2024-10" db="EMBL/GenBank/DDBJ databases">
        <authorList>
            <person name="Ryan C."/>
        </authorList>
    </citation>
    <scope>NUCLEOTIDE SEQUENCE [LARGE SCALE GENOMIC DNA]</scope>
</reference>
<dbReference type="InterPro" id="IPR055414">
    <property type="entry name" value="LRR_R13L4/SHOC2-like"/>
</dbReference>
<keyword evidence="30" id="KW-1185">Reference proteome</keyword>
<feature type="transmembrane region" description="Helical" evidence="27">
    <location>
        <begin position="716"/>
        <end position="738"/>
    </location>
</feature>
<dbReference type="AlphaFoldDB" id="A0ABC9B3U1"/>
<comment type="subcellular location">
    <subcellularLocation>
        <location evidence="1">Cell membrane</location>
        <topology evidence="1">Single-pass membrane protein</topology>
    </subcellularLocation>
    <subcellularLocation>
        <location evidence="2">Endoplasmic reticulum membrane</location>
        <topology evidence="2">Single-pass membrane protein</topology>
    </subcellularLocation>
</comment>
<dbReference type="Pfam" id="PF13855">
    <property type="entry name" value="LRR_8"/>
    <property type="match status" value="2"/>
</dbReference>
<protein>
    <recommendedName>
        <fullName evidence="24">Receptor kinase-like protein Xa21</fullName>
        <ecNumber evidence="4">2.7.11.1</ecNumber>
    </recommendedName>
</protein>
<dbReference type="InterPro" id="IPR032675">
    <property type="entry name" value="LRR_dom_sf"/>
</dbReference>
<dbReference type="Gene3D" id="3.80.10.10">
    <property type="entry name" value="Ribonuclease Inhibitor"/>
    <property type="match status" value="2"/>
</dbReference>
<evidence type="ECO:0000256" key="27">
    <source>
        <dbReference type="SAM" id="Phobius"/>
    </source>
</evidence>
<dbReference type="InterPro" id="IPR003591">
    <property type="entry name" value="Leu-rich_rpt_typical-subtyp"/>
</dbReference>
<keyword evidence="6" id="KW-0723">Serine/threonine-protein kinase</keyword>
<comment type="function">
    <text evidence="22">Receptor kinase that detects X.oryzae pv. oryzae protein Ax21 to promote innate immunity. Following X.oryzae pv. oryzae protein Ax21 detection, undergoes cleavage, releasing the processed protein kinase Xa21 chain.</text>
</comment>
<evidence type="ECO:0000256" key="3">
    <source>
        <dbReference type="ARBA" id="ARBA00008684"/>
    </source>
</evidence>
<comment type="catalytic activity">
    <reaction evidence="20">
        <text>L-threonyl-[protein] + ATP = O-phospho-L-threonyl-[protein] + ADP + H(+)</text>
        <dbReference type="Rhea" id="RHEA:46608"/>
        <dbReference type="Rhea" id="RHEA-COMP:11060"/>
        <dbReference type="Rhea" id="RHEA-COMP:11605"/>
        <dbReference type="ChEBI" id="CHEBI:15378"/>
        <dbReference type="ChEBI" id="CHEBI:30013"/>
        <dbReference type="ChEBI" id="CHEBI:30616"/>
        <dbReference type="ChEBI" id="CHEBI:61977"/>
        <dbReference type="ChEBI" id="CHEBI:456216"/>
        <dbReference type="EC" id="2.7.11.1"/>
    </reaction>
</comment>
<feature type="binding site" evidence="26">
    <location>
        <position position="807"/>
    </location>
    <ligand>
        <name>ATP</name>
        <dbReference type="ChEBI" id="CHEBI:30616"/>
    </ligand>
</feature>
<evidence type="ECO:0000256" key="9">
    <source>
        <dbReference type="ARBA" id="ARBA00022679"/>
    </source>
</evidence>
<dbReference type="SMART" id="SM00220">
    <property type="entry name" value="S_TKc"/>
    <property type="match status" value="1"/>
</dbReference>
<evidence type="ECO:0000259" key="28">
    <source>
        <dbReference type="PROSITE" id="PS50011"/>
    </source>
</evidence>
<evidence type="ECO:0000256" key="16">
    <source>
        <dbReference type="ARBA" id="ARBA00022989"/>
    </source>
</evidence>
<dbReference type="SMART" id="SM00369">
    <property type="entry name" value="LRR_TYP"/>
    <property type="match status" value="7"/>
</dbReference>
<dbReference type="Proteomes" id="UP001497457">
    <property type="component" value="Chromosome 24b"/>
</dbReference>
<evidence type="ECO:0000256" key="18">
    <source>
        <dbReference type="ARBA" id="ARBA00023170"/>
    </source>
</evidence>
<dbReference type="InterPro" id="IPR000719">
    <property type="entry name" value="Prot_kinase_dom"/>
</dbReference>
<dbReference type="GO" id="GO:0009791">
    <property type="term" value="P:post-embryonic development"/>
    <property type="evidence" value="ECO:0007669"/>
    <property type="project" value="UniProtKB-ARBA"/>
</dbReference>
<dbReference type="PROSITE" id="PS50011">
    <property type="entry name" value="PROTEIN_KINASE_DOM"/>
    <property type="match status" value="1"/>
</dbReference>
<keyword evidence="7" id="KW-0597">Phosphoprotein</keyword>
<keyword evidence="16 27" id="KW-1133">Transmembrane helix</keyword>
<evidence type="ECO:0000256" key="20">
    <source>
        <dbReference type="ARBA" id="ARBA00047899"/>
    </source>
</evidence>
<evidence type="ECO:0000256" key="4">
    <source>
        <dbReference type="ARBA" id="ARBA00012513"/>
    </source>
</evidence>
<evidence type="ECO:0000256" key="24">
    <source>
        <dbReference type="ARBA" id="ARBA00072040"/>
    </source>
</evidence>
<accession>A0ABC9B3U1</accession>
<dbReference type="GO" id="GO:0005789">
    <property type="term" value="C:endoplasmic reticulum membrane"/>
    <property type="evidence" value="ECO:0007669"/>
    <property type="project" value="UniProtKB-SubCell"/>
</dbReference>